<dbReference type="EMBL" id="QQXK01000001">
    <property type="protein sequence ID" value="RII43722.1"/>
    <property type="molecule type" value="Genomic_DNA"/>
</dbReference>
<protein>
    <submittedName>
        <fullName evidence="1">Uncharacterized protein</fullName>
    </submittedName>
</protein>
<sequence length="326" mass="35688">MDHELLAARSRVIPGDSSAALSRRFCRGDLVRVAPRSYVETNVWVQASHRERFLMTAAGVLRTRPEAIFCGATSLALVYPTAPLPEFIDVFAPTRHHRGRATPSFAVHDGPLAEQARRLPAPAVRLHGAATTDPVFALGYVREATEPALVHVLAAGGWRALAAADAVRRNVAGIDEPELEARLHAISALRTRARAVGLWNQASPLSDSVAESRSRFLMLDAGLPGPVLQQAHRDAQGLIALTDFWWAWLRLVGEVDGIQKYLDAAMGSGSTPAQRIAREKARDNRLFAQGYRVLHWGWADLEVPGRLVSRLIGAGLVPDRSRRPWP</sequence>
<organism evidence="1 2">
    <name type="scientific">Galactobacter valiniphilus</name>
    <dbReference type="NCBI Taxonomy" id="2676122"/>
    <lineage>
        <taxon>Bacteria</taxon>
        <taxon>Bacillati</taxon>
        <taxon>Actinomycetota</taxon>
        <taxon>Actinomycetes</taxon>
        <taxon>Micrococcales</taxon>
        <taxon>Micrococcaceae</taxon>
        <taxon>Galactobacter</taxon>
    </lineage>
</organism>
<proteinExistence type="predicted"/>
<gene>
    <name evidence="1" type="ORF">DWB68_00340</name>
</gene>
<dbReference type="RefSeq" id="WP_119423148.1">
    <property type="nucleotide sequence ID" value="NZ_QQXK01000001.1"/>
</dbReference>
<keyword evidence="2" id="KW-1185">Reference proteome</keyword>
<name>A0A399JHT1_9MICC</name>
<dbReference type="Proteomes" id="UP000265419">
    <property type="component" value="Unassembled WGS sequence"/>
</dbReference>
<reference evidence="1 2" key="1">
    <citation type="submission" date="2018-07" db="EMBL/GenBank/DDBJ databases">
        <title>Arthrobacter sp. nov., isolated from raw cow's milk with high bacterial count.</title>
        <authorList>
            <person name="Hahne J."/>
            <person name="Isele D."/>
            <person name="Lipski A."/>
        </authorList>
    </citation>
    <scope>NUCLEOTIDE SEQUENCE [LARGE SCALE GENOMIC DNA]</scope>
    <source>
        <strain evidence="1 2">JZ R-35</strain>
    </source>
</reference>
<dbReference type="AlphaFoldDB" id="A0A399JHT1"/>
<accession>A0A399JHT1</accession>
<comment type="caution">
    <text evidence="1">The sequence shown here is derived from an EMBL/GenBank/DDBJ whole genome shotgun (WGS) entry which is preliminary data.</text>
</comment>
<evidence type="ECO:0000313" key="2">
    <source>
        <dbReference type="Proteomes" id="UP000265419"/>
    </source>
</evidence>
<evidence type="ECO:0000313" key="1">
    <source>
        <dbReference type="EMBL" id="RII43722.1"/>
    </source>
</evidence>